<keyword evidence="1" id="KW-1185">Reference proteome</keyword>
<gene>
    <name evidence="2" type="primary">LOC142163780</name>
</gene>
<organism evidence="1 2">
    <name type="scientific">Nicotiana tabacum</name>
    <name type="common">Common tobacco</name>
    <dbReference type="NCBI Taxonomy" id="4097"/>
    <lineage>
        <taxon>Eukaryota</taxon>
        <taxon>Viridiplantae</taxon>
        <taxon>Streptophyta</taxon>
        <taxon>Embryophyta</taxon>
        <taxon>Tracheophyta</taxon>
        <taxon>Spermatophyta</taxon>
        <taxon>Magnoliopsida</taxon>
        <taxon>eudicotyledons</taxon>
        <taxon>Gunneridae</taxon>
        <taxon>Pentapetalae</taxon>
        <taxon>asterids</taxon>
        <taxon>lamiids</taxon>
        <taxon>Solanales</taxon>
        <taxon>Solanaceae</taxon>
        <taxon>Nicotianoideae</taxon>
        <taxon>Nicotianeae</taxon>
        <taxon>Nicotiana</taxon>
    </lineage>
</organism>
<accession>A0AC58RWG8</accession>
<name>A0AC58RWG8_TOBAC</name>
<reference evidence="2" key="2">
    <citation type="submission" date="2025-08" db="UniProtKB">
        <authorList>
            <consortium name="RefSeq"/>
        </authorList>
    </citation>
    <scope>IDENTIFICATION</scope>
    <source>
        <tissue evidence="2">Leaf</tissue>
    </source>
</reference>
<proteinExistence type="predicted"/>
<sequence>MGDNENTTDSTNQALDSTSPMYMHPSESAGSILVSTISDGSGYRSWRRGVLRALSVKNKVGFIKEKCRKPEHHDPNYDQWERCDDMVTSWIINFISKNLADSLQYVNDAQELWKELENRYDQTNGAKLYQL</sequence>
<dbReference type="RefSeq" id="XP_075077020.1">
    <property type="nucleotide sequence ID" value="XM_075220919.1"/>
</dbReference>
<evidence type="ECO:0000313" key="1">
    <source>
        <dbReference type="Proteomes" id="UP000790787"/>
    </source>
</evidence>
<reference evidence="1" key="1">
    <citation type="journal article" date="2014" name="Nat. Commun.">
        <title>The tobacco genome sequence and its comparison with those of tomato and potato.</title>
        <authorList>
            <person name="Sierro N."/>
            <person name="Battey J.N."/>
            <person name="Ouadi S."/>
            <person name="Bakaher N."/>
            <person name="Bovet L."/>
            <person name="Willig A."/>
            <person name="Goepfert S."/>
            <person name="Peitsch M.C."/>
            <person name="Ivanov N.V."/>
        </authorList>
    </citation>
    <scope>NUCLEOTIDE SEQUENCE [LARGE SCALE GENOMIC DNA]</scope>
</reference>
<dbReference type="Proteomes" id="UP000790787">
    <property type="component" value="Chromosome 9"/>
</dbReference>
<evidence type="ECO:0000313" key="2">
    <source>
        <dbReference type="RefSeq" id="XP_075077020.1"/>
    </source>
</evidence>
<protein>
    <submittedName>
        <fullName evidence="2">Uncharacterized protein LOC142163780</fullName>
    </submittedName>
</protein>